<organism evidence="8 9">
    <name type="scientific">Stachybotrys elegans</name>
    <dbReference type="NCBI Taxonomy" id="80388"/>
    <lineage>
        <taxon>Eukaryota</taxon>
        <taxon>Fungi</taxon>
        <taxon>Dikarya</taxon>
        <taxon>Ascomycota</taxon>
        <taxon>Pezizomycotina</taxon>
        <taxon>Sordariomycetes</taxon>
        <taxon>Hypocreomycetidae</taxon>
        <taxon>Hypocreales</taxon>
        <taxon>Stachybotryaceae</taxon>
        <taxon>Stachybotrys</taxon>
    </lineage>
</organism>
<name>A0A8K0SBK3_9HYPO</name>
<feature type="domain" description="DUF7580" evidence="7">
    <location>
        <begin position="163"/>
        <end position="491"/>
    </location>
</feature>
<gene>
    <name evidence="8" type="ORF">B0I35DRAFT_483543</name>
</gene>
<dbReference type="EMBL" id="JAGPNK010000017">
    <property type="protein sequence ID" value="KAH7305786.1"/>
    <property type="molecule type" value="Genomic_DNA"/>
</dbReference>
<dbReference type="CDD" id="cd00306">
    <property type="entry name" value="Peptidases_S8_S53"/>
    <property type="match status" value="1"/>
</dbReference>
<proteinExistence type="inferred from homology"/>
<keyword evidence="4 5" id="KW-0720">Serine protease</keyword>
<dbReference type="InterPro" id="IPR000209">
    <property type="entry name" value="Peptidase_S8/S53_dom"/>
</dbReference>
<dbReference type="Pfam" id="PF00082">
    <property type="entry name" value="Peptidase_S8"/>
    <property type="match status" value="1"/>
</dbReference>
<dbReference type="Gene3D" id="3.40.50.200">
    <property type="entry name" value="Peptidase S8/S53 domain"/>
    <property type="match status" value="1"/>
</dbReference>
<evidence type="ECO:0000256" key="3">
    <source>
        <dbReference type="ARBA" id="ARBA00022801"/>
    </source>
</evidence>
<dbReference type="PROSITE" id="PS51892">
    <property type="entry name" value="SUBTILASE"/>
    <property type="match status" value="1"/>
</dbReference>
<evidence type="ECO:0000259" key="7">
    <source>
        <dbReference type="Pfam" id="PF24476"/>
    </source>
</evidence>
<dbReference type="SUPFAM" id="SSF52743">
    <property type="entry name" value="Subtilisin-like"/>
    <property type="match status" value="1"/>
</dbReference>
<accession>A0A8K0SBK3</accession>
<feature type="active site" description="Charge relay system" evidence="5">
    <location>
        <position position="780"/>
    </location>
</feature>
<keyword evidence="2 5" id="KW-0645">Protease</keyword>
<dbReference type="GO" id="GO:0004252">
    <property type="term" value="F:serine-type endopeptidase activity"/>
    <property type="evidence" value="ECO:0007669"/>
    <property type="project" value="UniProtKB-UniRule"/>
</dbReference>
<evidence type="ECO:0000259" key="6">
    <source>
        <dbReference type="Pfam" id="PF00082"/>
    </source>
</evidence>
<evidence type="ECO:0000256" key="1">
    <source>
        <dbReference type="ARBA" id="ARBA00011073"/>
    </source>
</evidence>
<feature type="domain" description="Peptidase S8/S53" evidence="6">
    <location>
        <begin position="570"/>
        <end position="797"/>
    </location>
</feature>
<protein>
    <recommendedName>
        <fullName evidence="10">Peptidase S8/S53 domain-containing protein</fullName>
    </recommendedName>
</protein>
<evidence type="ECO:0008006" key="10">
    <source>
        <dbReference type="Google" id="ProtNLM"/>
    </source>
</evidence>
<evidence type="ECO:0000313" key="9">
    <source>
        <dbReference type="Proteomes" id="UP000813444"/>
    </source>
</evidence>
<dbReference type="Proteomes" id="UP000813444">
    <property type="component" value="Unassembled WGS sequence"/>
</dbReference>
<reference evidence="8" key="1">
    <citation type="journal article" date="2021" name="Nat. Commun.">
        <title>Genetic determinants of endophytism in the Arabidopsis root mycobiome.</title>
        <authorList>
            <person name="Mesny F."/>
            <person name="Miyauchi S."/>
            <person name="Thiergart T."/>
            <person name="Pickel B."/>
            <person name="Atanasova L."/>
            <person name="Karlsson M."/>
            <person name="Huettel B."/>
            <person name="Barry K.W."/>
            <person name="Haridas S."/>
            <person name="Chen C."/>
            <person name="Bauer D."/>
            <person name="Andreopoulos W."/>
            <person name="Pangilinan J."/>
            <person name="LaButti K."/>
            <person name="Riley R."/>
            <person name="Lipzen A."/>
            <person name="Clum A."/>
            <person name="Drula E."/>
            <person name="Henrissat B."/>
            <person name="Kohler A."/>
            <person name="Grigoriev I.V."/>
            <person name="Martin F.M."/>
            <person name="Hacquard S."/>
        </authorList>
    </citation>
    <scope>NUCLEOTIDE SEQUENCE</scope>
    <source>
        <strain evidence="8">MPI-CAGE-CH-0235</strain>
    </source>
</reference>
<dbReference type="PANTHER" id="PTHR43806">
    <property type="entry name" value="PEPTIDASE S8"/>
    <property type="match status" value="1"/>
</dbReference>
<feature type="active site" description="Charge relay system" evidence="5">
    <location>
        <position position="619"/>
    </location>
</feature>
<dbReference type="InterPro" id="IPR050131">
    <property type="entry name" value="Peptidase_S8_subtilisin-like"/>
</dbReference>
<dbReference type="AlphaFoldDB" id="A0A8K0SBK3"/>
<dbReference type="PANTHER" id="PTHR43806:SF11">
    <property type="entry name" value="CEREVISIN-RELATED"/>
    <property type="match status" value="1"/>
</dbReference>
<dbReference type="InterPro" id="IPR056002">
    <property type="entry name" value="DUF7580"/>
</dbReference>
<keyword evidence="9" id="KW-1185">Reference proteome</keyword>
<comment type="caution">
    <text evidence="8">The sequence shown here is derived from an EMBL/GenBank/DDBJ whole genome shotgun (WGS) entry which is preliminary data.</text>
</comment>
<sequence>MADDDAAYMLASWAKQFTRHLLDICRSKRKKLSGDVLCQAGEIATRLQIVCPYIESLPRYWIEPDVNQLCCDLLKDLVTICLWPEKMHILPGFIVAQCNDFLAKTTGSSMKRSISEYFSRPGTKEDIDSFRQGCRKLHESLAPTGAEEAQGPPPSLQSIAQHDHSKHNRALFEVLQKHCQCLPNFHGTPNGDPSWHPTRLCLEGDSDGASFGILVSSLDMSHWQELRLTVPLSDLGATTDSEILDHGRICALVEEKMFARIRFEFKPEYGLYQLPRSEAQELIPAAGQGESLASILRHYWLTPRDRILLSYSVARTYWQFYDSELMRRKWNSETIWFMPTTNSECKDALPLQAFISFPFDAHSDHVQEFIHDLRIPLNHRCPRVFALGILLLEIGLARPFPTRRFKDLNSQANSDHTTAMNLLQTLRKSKWDGFSHMRYFIDAVEYCLDGGNFIQNANDLDYGRRKPQLSENQNDFSMRRKNLYNRVVRPLAWLAVKGFNSNSAGTTYINKMANARATATVGLTPHAQTNTREVNFHSGLTTPSNWMQNLKGMSAHVDRIWSELGITTPVRVAILDTGVNCEMPFYQDEEYGDDRLQQVEYFRDFLTLDSSSKRDDFGHGSLMARLVAESTPFESTPFVTIMVARVARNTRDLAKCQDKIAEAIQWAGREGADIISMSFGFPKTHQGISQAIHEVSSREGGAIFLASAGNSADHAETFPARHPEVISIYATNRYGTFLEFNSQRPNDGANILGTFGDGIPPDIAAEFEREYRGVCRPGSSVATAVTAGMAATMLAYIAALPQLFASSCDSKTLQALRRAHCSRGMQALLRGMATKSSDGRFFINPVHFWGVSYPNEAKFHAISHLLWDVDRYM</sequence>
<dbReference type="GO" id="GO:0006508">
    <property type="term" value="P:proteolysis"/>
    <property type="evidence" value="ECO:0007669"/>
    <property type="project" value="UniProtKB-KW"/>
</dbReference>
<evidence type="ECO:0000313" key="8">
    <source>
        <dbReference type="EMBL" id="KAH7305786.1"/>
    </source>
</evidence>
<dbReference type="Pfam" id="PF24476">
    <property type="entry name" value="DUF7580"/>
    <property type="match status" value="1"/>
</dbReference>
<dbReference type="InterPro" id="IPR036852">
    <property type="entry name" value="Peptidase_S8/S53_dom_sf"/>
</dbReference>
<comment type="similarity">
    <text evidence="1 5">Belongs to the peptidase S8 family.</text>
</comment>
<keyword evidence="3 5" id="KW-0378">Hydrolase</keyword>
<evidence type="ECO:0000256" key="4">
    <source>
        <dbReference type="ARBA" id="ARBA00022825"/>
    </source>
</evidence>
<feature type="active site" description="Charge relay system" evidence="5">
    <location>
        <position position="576"/>
    </location>
</feature>
<evidence type="ECO:0000256" key="5">
    <source>
        <dbReference type="PROSITE-ProRule" id="PRU01240"/>
    </source>
</evidence>
<evidence type="ECO:0000256" key="2">
    <source>
        <dbReference type="ARBA" id="ARBA00022670"/>
    </source>
</evidence>
<dbReference type="OrthoDB" id="206201at2759"/>